<name>A0ABP6JYL4_9ACTN</name>
<evidence type="ECO:0000313" key="2">
    <source>
        <dbReference type="EMBL" id="GAA2951393.1"/>
    </source>
</evidence>
<organism evidence="2 3">
    <name type="scientific">Streptomyces enissocaesilis</name>
    <dbReference type="NCBI Taxonomy" id="332589"/>
    <lineage>
        <taxon>Bacteria</taxon>
        <taxon>Bacillati</taxon>
        <taxon>Actinomycetota</taxon>
        <taxon>Actinomycetes</taxon>
        <taxon>Kitasatosporales</taxon>
        <taxon>Streptomycetaceae</taxon>
        <taxon>Streptomyces</taxon>
        <taxon>Streptomyces rochei group</taxon>
    </lineage>
</organism>
<evidence type="ECO:0000313" key="3">
    <source>
        <dbReference type="Proteomes" id="UP001500403"/>
    </source>
</evidence>
<dbReference type="EMBL" id="BAAAUD010000040">
    <property type="protein sequence ID" value="GAA2951393.1"/>
    <property type="molecule type" value="Genomic_DNA"/>
</dbReference>
<accession>A0ABP6JYL4</accession>
<reference evidence="3" key="1">
    <citation type="journal article" date="2019" name="Int. J. Syst. Evol. Microbiol.">
        <title>The Global Catalogue of Microorganisms (GCM) 10K type strain sequencing project: providing services to taxonomists for standard genome sequencing and annotation.</title>
        <authorList>
            <consortium name="The Broad Institute Genomics Platform"/>
            <consortium name="The Broad Institute Genome Sequencing Center for Infectious Disease"/>
            <person name="Wu L."/>
            <person name="Ma J."/>
        </authorList>
    </citation>
    <scope>NUCLEOTIDE SEQUENCE [LARGE SCALE GENOMIC DNA]</scope>
    <source>
        <strain evidence="3">JCM 9088</strain>
    </source>
</reference>
<protein>
    <submittedName>
        <fullName evidence="2">Uncharacterized protein</fullName>
    </submittedName>
</protein>
<feature type="compositionally biased region" description="Gly residues" evidence="1">
    <location>
        <begin position="122"/>
        <end position="132"/>
    </location>
</feature>
<comment type="caution">
    <text evidence="2">The sequence shown here is derived from an EMBL/GenBank/DDBJ whole genome shotgun (WGS) entry which is preliminary data.</text>
</comment>
<gene>
    <name evidence="2" type="ORF">GCM10010446_40780</name>
</gene>
<feature type="region of interest" description="Disordered" evidence="1">
    <location>
        <begin position="102"/>
        <end position="135"/>
    </location>
</feature>
<feature type="compositionally biased region" description="Basic residues" evidence="1">
    <location>
        <begin position="111"/>
        <end position="120"/>
    </location>
</feature>
<proteinExistence type="predicted"/>
<dbReference type="Proteomes" id="UP001500403">
    <property type="component" value="Unassembled WGS sequence"/>
</dbReference>
<evidence type="ECO:0000256" key="1">
    <source>
        <dbReference type="SAM" id="MobiDB-lite"/>
    </source>
</evidence>
<keyword evidence="3" id="KW-1185">Reference proteome</keyword>
<dbReference type="RefSeq" id="WP_344496965.1">
    <property type="nucleotide sequence ID" value="NZ_BAAAUD010000040.1"/>
</dbReference>
<sequence>MLDGETNVSTGTRSRLIRRVIKTVEAAHGEGVVPLPSTRTLYKVIDALATGRHAFGSAVTRRQTANRSAGPFTPTFADRPGEQVQIDSTRWTSWWSWTRGDRAGRSNDRGRGRHPHHRRGGAAAGGHQGGGRLAAARAAAPLSDQVWLKQSAILSRVHPVVVVRLCRRVSAFAGDRRDVKVLWGRHRQAL</sequence>